<dbReference type="InterPro" id="IPR004710">
    <property type="entry name" value="Bilac:Na_transpt"/>
</dbReference>
<dbReference type="EMBL" id="QNUK01000146">
    <property type="protein sequence ID" value="KAF5900070.1"/>
    <property type="molecule type" value="Genomic_DNA"/>
</dbReference>
<feature type="transmembrane region" description="Helical" evidence="7">
    <location>
        <begin position="149"/>
        <end position="169"/>
    </location>
</feature>
<evidence type="ECO:0000313" key="9">
    <source>
        <dbReference type="Proteomes" id="UP000727407"/>
    </source>
</evidence>
<evidence type="ECO:0000256" key="4">
    <source>
        <dbReference type="ARBA" id="ARBA00022847"/>
    </source>
</evidence>
<feature type="transmembrane region" description="Helical" evidence="7">
    <location>
        <begin position="81"/>
        <end position="103"/>
    </location>
</feature>
<evidence type="ECO:0000313" key="8">
    <source>
        <dbReference type="EMBL" id="KAF5900070.1"/>
    </source>
</evidence>
<feature type="transmembrane region" description="Helical" evidence="7">
    <location>
        <begin position="53"/>
        <end position="74"/>
    </location>
</feature>
<evidence type="ECO:0000256" key="7">
    <source>
        <dbReference type="SAM" id="Phobius"/>
    </source>
</evidence>
<evidence type="ECO:0000256" key="6">
    <source>
        <dbReference type="ARBA" id="ARBA00023136"/>
    </source>
</evidence>
<comment type="caution">
    <text evidence="8">The sequence shown here is derived from an EMBL/GenBank/DDBJ whole genome shotgun (WGS) entry which is preliminary data.</text>
</comment>
<dbReference type="PANTHER" id="PTHR10361">
    <property type="entry name" value="SODIUM-BILE ACID COTRANSPORTER"/>
    <property type="match status" value="1"/>
</dbReference>
<reference evidence="8" key="1">
    <citation type="submission" date="2020-07" db="EMBL/GenBank/DDBJ databases">
        <title>Clarias magur genome sequencing, assembly and annotation.</title>
        <authorList>
            <person name="Kushwaha B."/>
            <person name="Kumar R."/>
            <person name="Das P."/>
            <person name="Joshi C.G."/>
            <person name="Kumar D."/>
            <person name="Nagpure N.S."/>
            <person name="Pandey M."/>
            <person name="Agarwal S."/>
            <person name="Srivastava S."/>
            <person name="Singh M."/>
            <person name="Sahoo L."/>
            <person name="Jayasankar P."/>
            <person name="Meher P.K."/>
            <person name="Koringa P.G."/>
            <person name="Iquebal M.A."/>
            <person name="Das S.P."/>
            <person name="Bit A."/>
            <person name="Patnaik S."/>
            <person name="Patel N."/>
            <person name="Shah T.M."/>
            <person name="Hinsu A."/>
            <person name="Jena J.K."/>
        </authorList>
    </citation>
    <scope>NUCLEOTIDE SEQUENCE</scope>
    <source>
        <strain evidence="8">CIFAMagur01</strain>
        <tissue evidence="8">Testis</tissue>
    </source>
</reference>
<dbReference type="GO" id="GO:0016020">
    <property type="term" value="C:membrane"/>
    <property type="evidence" value="ECO:0007669"/>
    <property type="project" value="UniProtKB-SubCell"/>
</dbReference>
<dbReference type="PANTHER" id="PTHR10361:SF40">
    <property type="entry name" value="HEPATIC SODIUM_BILE ACID COTRANSPORTER"/>
    <property type="match status" value="1"/>
</dbReference>
<comment type="subcellular location">
    <subcellularLocation>
        <location evidence="1">Membrane</location>
        <topology evidence="1">Multi-pass membrane protein</topology>
    </subcellularLocation>
</comment>
<name>A0A8J4TR95_CLAMG</name>
<evidence type="ECO:0000256" key="3">
    <source>
        <dbReference type="ARBA" id="ARBA00022692"/>
    </source>
</evidence>
<keyword evidence="5 7" id="KW-1133">Transmembrane helix</keyword>
<dbReference type="Gene3D" id="1.20.1530.20">
    <property type="match status" value="1"/>
</dbReference>
<organism evidence="8 9">
    <name type="scientific">Clarias magur</name>
    <name type="common">Asian catfish</name>
    <name type="synonym">Macropteronotus magur</name>
    <dbReference type="NCBI Taxonomy" id="1594786"/>
    <lineage>
        <taxon>Eukaryota</taxon>
        <taxon>Metazoa</taxon>
        <taxon>Chordata</taxon>
        <taxon>Craniata</taxon>
        <taxon>Vertebrata</taxon>
        <taxon>Euteleostomi</taxon>
        <taxon>Actinopterygii</taxon>
        <taxon>Neopterygii</taxon>
        <taxon>Teleostei</taxon>
        <taxon>Ostariophysi</taxon>
        <taxon>Siluriformes</taxon>
        <taxon>Clariidae</taxon>
        <taxon>Clarias</taxon>
    </lineage>
</organism>
<feature type="transmembrane region" description="Helical" evidence="7">
    <location>
        <begin position="181"/>
        <end position="204"/>
    </location>
</feature>
<comment type="similarity">
    <text evidence="2">Belongs to the bile acid:sodium symporter (BASS) (TC 2.A.28) family.</text>
</comment>
<keyword evidence="6 7" id="KW-0472">Membrane</keyword>
<feature type="transmembrane region" description="Helical" evidence="7">
    <location>
        <begin position="115"/>
        <end position="137"/>
    </location>
</feature>
<proteinExistence type="inferred from homology"/>
<accession>A0A8J4TR95</accession>
<dbReference type="InterPro" id="IPR038770">
    <property type="entry name" value="Na+/solute_symporter_sf"/>
</dbReference>
<dbReference type="GO" id="GO:0008508">
    <property type="term" value="F:bile acid:sodium symporter activity"/>
    <property type="evidence" value="ECO:0007669"/>
    <property type="project" value="TreeGrafter"/>
</dbReference>
<keyword evidence="4" id="KW-0813">Transport</keyword>
<evidence type="ECO:0000256" key="2">
    <source>
        <dbReference type="ARBA" id="ARBA00006528"/>
    </source>
</evidence>
<protein>
    <submittedName>
        <fullName evidence="8">Sodium/bile acid cotransporter-like</fullName>
    </submittedName>
</protein>
<gene>
    <name evidence="8" type="primary">slc10a1</name>
    <name evidence="8" type="ORF">DAT39_010223</name>
</gene>
<keyword evidence="4" id="KW-0769">Symport</keyword>
<dbReference type="Proteomes" id="UP000727407">
    <property type="component" value="Unassembled WGS sequence"/>
</dbReference>
<feature type="transmembrane region" description="Helical" evidence="7">
    <location>
        <begin position="21"/>
        <end position="41"/>
    </location>
</feature>
<evidence type="ECO:0000256" key="1">
    <source>
        <dbReference type="ARBA" id="ARBA00004141"/>
    </source>
</evidence>
<dbReference type="InterPro" id="IPR002657">
    <property type="entry name" value="BilAc:Na_symport/Acr3"/>
</dbReference>
<sequence length="209" mass="22313">MISLGCTMEISRIKAHIMKPKGVVIAMLAQFGLMPLTAFTLAKLFQLGTSEAMAVLVCGCCPAGVLSNVLSFAFRGDMNLSIVMTTCCTLAALGMMPLLLFIYCRGFTDLSAVPYGNVVLALFLTLLPCAFGIYIKYRIPQYSKLVTRVGLSVMLVCLIVFAVLIGILLGEAVLTVGAPRLVATAALMPLIGYGLGYVLSLLFFRHDGA</sequence>
<keyword evidence="3 7" id="KW-0812">Transmembrane</keyword>
<dbReference type="Pfam" id="PF01758">
    <property type="entry name" value="SBF"/>
    <property type="match status" value="1"/>
</dbReference>
<feature type="non-terminal residue" evidence="8">
    <location>
        <position position="1"/>
    </location>
</feature>
<keyword evidence="9" id="KW-1185">Reference proteome</keyword>
<evidence type="ECO:0000256" key="5">
    <source>
        <dbReference type="ARBA" id="ARBA00022989"/>
    </source>
</evidence>
<dbReference type="OrthoDB" id="203097at2759"/>
<dbReference type="AlphaFoldDB" id="A0A8J4TR95"/>